<feature type="compositionally biased region" description="Low complexity" evidence="4">
    <location>
        <begin position="253"/>
        <end position="274"/>
    </location>
</feature>
<dbReference type="Gene3D" id="1.20.120.340">
    <property type="entry name" value="Flagellar protein FliS"/>
    <property type="match status" value="1"/>
</dbReference>
<keyword evidence="3" id="KW-0551">Lipid droplet</keyword>
<evidence type="ECO:0000256" key="2">
    <source>
        <dbReference type="ARBA" id="ARBA00006311"/>
    </source>
</evidence>
<keyword evidence="5" id="KW-1185">Reference proteome</keyword>
<organism evidence="5 6">
    <name type="scientific">Apteryx mantelli</name>
    <name type="common">North Island brown kiwi</name>
    <dbReference type="NCBI Taxonomy" id="2696672"/>
    <lineage>
        <taxon>Eukaryota</taxon>
        <taxon>Metazoa</taxon>
        <taxon>Chordata</taxon>
        <taxon>Craniata</taxon>
        <taxon>Vertebrata</taxon>
        <taxon>Euteleostomi</taxon>
        <taxon>Archelosauria</taxon>
        <taxon>Archosauria</taxon>
        <taxon>Dinosauria</taxon>
        <taxon>Saurischia</taxon>
        <taxon>Theropoda</taxon>
        <taxon>Coelurosauria</taxon>
        <taxon>Aves</taxon>
        <taxon>Palaeognathae</taxon>
        <taxon>Apterygiformes</taxon>
        <taxon>Apterygidae</taxon>
        <taxon>Apteryx</taxon>
    </lineage>
</organism>
<dbReference type="Gene3D" id="3.30.720.170">
    <property type="entry name" value="Perilipin, alpha-beta domain"/>
    <property type="match status" value="2"/>
</dbReference>
<comment type="similarity">
    <text evidence="2">Belongs to the perilipin family.</text>
</comment>
<dbReference type="SUPFAM" id="SSF109775">
    <property type="entry name" value="Mannose-6-phosphate receptor binding protein 1 (Tip47), C-terminal domain"/>
    <property type="match status" value="1"/>
</dbReference>
<reference evidence="6" key="1">
    <citation type="submission" date="2025-08" db="UniProtKB">
        <authorList>
            <consortium name="RefSeq"/>
        </authorList>
    </citation>
    <scope>IDENTIFICATION</scope>
    <source>
        <tissue evidence="6">Blood</tissue>
    </source>
</reference>
<evidence type="ECO:0000256" key="4">
    <source>
        <dbReference type="SAM" id="MobiDB-lite"/>
    </source>
</evidence>
<feature type="region of interest" description="Disordered" evidence="4">
    <location>
        <begin position="253"/>
        <end position="279"/>
    </location>
</feature>
<protein>
    <submittedName>
        <fullName evidence="6">Perilipin-3-like</fullName>
    </submittedName>
</protein>
<name>A0ABM4FW52_9AVES</name>
<dbReference type="Proteomes" id="UP001652627">
    <property type="component" value="Chromosome 30"/>
</dbReference>
<sequence>MPMGIAGMGLALGSFIPAGKVRWRPASSSRSVPAGPILPAYSHFRELDLGAREGSGAAGPHLPPALPDARANNCACKGPDKPEEKPPIPHEPSEKVVAETREPVAAAVTGAWEAVRGAVRGAVERARAVVSAGIGTVAGSPAGRMVVTGVDAVLGKSEELLDRYLPGTDEELASAAEGSETAAAAWRRQSYPARLGSLSGRLRRRALRQALGWLRGARRSLAPLLHVRQLIDCVKRGVDGMLRGARQRLGLQRGPGEAAAVPETAAAPPGGTRVRGTRSRSLHDLPGLVLAQGRERAQVTIGELLDYVAQHAPLPWLVGPFAPVLVEYPEDSPVDMAKWHGCLAVGGSHRAPGSPRLCSEL</sequence>
<feature type="compositionally biased region" description="Basic and acidic residues" evidence="4">
    <location>
        <begin position="78"/>
        <end position="94"/>
    </location>
</feature>
<dbReference type="Pfam" id="PF03036">
    <property type="entry name" value="Perilipin"/>
    <property type="match status" value="1"/>
</dbReference>
<gene>
    <name evidence="6" type="primary">LOC136994557</name>
</gene>
<dbReference type="PANTHER" id="PTHR14024">
    <property type="entry name" value="PERILIPIN"/>
    <property type="match status" value="1"/>
</dbReference>
<feature type="region of interest" description="Disordered" evidence="4">
    <location>
        <begin position="55"/>
        <end position="94"/>
    </location>
</feature>
<dbReference type="InterPro" id="IPR004279">
    <property type="entry name" value="Perilipin"/>
</dbReference>
<dbReference type="PANTHER" id="PTHR14024:SF11">
    <property type="entry name" value="PERILIPIN-3"/>
    <property type="match status" value="1"/>
</dbReference>
<accession>A0ABM4FW52</accession>
<proteinExistence type="inferred from homology"/>
<dbReference type="RefSeq" id="XP_067169178.1">
    <property type="nucleotide sequence ID" value="XM_067313077.1"/>
</dbReference>
<evidence type="ECO:0000313" key="5">
    <source>
        <dbReference type="Proteomes" id="UP001652627"/>
    </source>
</evidence>
<evidence type="ECO:0000256" key="3">
    <source>
        <dbReference type="ARBA" id="ARBA00022677"/>
    </source>
</evidence>
<dbReference type="GeneID" id="136994557"/>
<evidence type="ECO:0000313" key="6">
    <source>
        <dbReference type="RefSeq" id="XP_067169178.1"/>
    </source>
</evidence>
<comment type="subcellular location">
    <subcellularLocation>
        <location evidence="1">Lipid droplet</location>
    </subcellularLocation>
</comment>
<evidence type="ECO:0000256" key="1">
    <source>
        <dbReference type="ARBA" id="ARBA00004502"/>
    </source>
</evidence>